<sequence>METIYGGLSGIEMSNAEFDFGNGIIIRKTYAHLTAPFIMAFKPPGKYKFHDGPWKPAKGGVSFDISAEIEVPFLEKFNDDFDQTELLWTVVSLLRIVQYAYISVPAISNISFNKVLTSEVDPVITPNEIKQRIFGPPNNENQSVKEDHLLWVKSSFERTLTLIKTNPNFYSAFKAFDSTAEIGKVSSSLVTLWGAIEQLFSPNTGELKYRVSANLAAFLSARGTERLKLFKEISKLYNDRSTAAHTAKDVHHSPLVATWVHLRNALIKIIQDGKVPSQDDLERLIFEE</sequence>
<reference evidence="1 2" key="1">
    <citation type="submission" date="2021-05" db="EMBL/GenBank/DDBJ databases">
        <title>A Polyphasic approach of four new species of the genus Ohtaekwangia: Ohtaekwangia histidinii sp. nov., Ohtaekwangia cretensis sp. nov., Ohtaekwangia indiensis sp. nov., Ohtaekwangia reichenbachii sp. nov. from diverse environment.</title>
        <authorList>
            <person name="Octaviana S."/>
        </authorList>
    </citation>
    <scope>NUCLEOTIDE SEQUENCE [LARGE SCALE GENOMIC DNA]</scope>
    <source>
        <strain evidence="1 2">PWU4</strain>
    </source>
</reference>
<organism evidence="1 2">
    <name type="scientific">Chryseosolibacter histidini</name>
    <dbReference type="NCBI Taxonomy" id="2782349"/>
    <lineage>
        <taxon>Bacteria</taxon>
        <taxon>Pseudomonadati</taxon>
        <taxon>Bacteroidota</taxon>
        <taxon>Cytophagia</taxon>
        <taxon>Cytophagales</taxon>
        <taxon>Chryseotaleaceae</taxon>
        <taxon>Chryseosolibacter</taxon>
    </lineage>
</organism>
<proteinExistence type="predicted"/>
<evidence type="ECO:0000313" key="2">
    <source>
        <dbReference type="Proteomes" id="UP001319200"/>
    </source>
</evidence>
<accession>A0AAP2GHC4</accession>
<keyword evidence="2" id="KW-1185">Reference proteome</keyword>
<name>A0AAP2GHC4_9BACT</name>
<dbReference type="RefSeq" id="WP_254160697.1">
    <property type="nucleotide sequence ID" value="NZ_JAHESF010000002.1"/>
</dbReference>
<evidence type="ECO:0008006" key="3">
    <source>
        <dbReference type="Google" id="ProtNLM"/>
    </source>
</evidence>
<dbReference type="AlphaFoldDB" id="A0AAP2GHC4"/>
<evidence type="ECO:0000313" key="1">
    <source>
        <dbReference type="EMBL" id="MBT1695904.1"/>
    </source>
</evidence>
<gene>
    <name evidence="1" type="ORF">KK083_03385</name>
</gene>
<dbReference type="EMBL" id="JAHESF010000002">
    <property type="protein sequence ID" value="MBT1695904.1"/>
    <property type="molecule type" value="Genomic_DNA"/>
</dbReference>
<protein>
    <recommendedName>
        <fullName evidence="3">Apea-like HEPN domain-containing protein</fullName>
    </recommendedName>
</protein>
<dbReference type="Proteomes" id="UP001319200">
    <property type="component" value="Unassembled WGS sequence"/>
</dbReference>
<comment type="caution">
    <text evidence="1">The sequence shown here is derived from an EMBL/GenBank/DDBJ whole genome shotgun (WGS) entry which is preliminary data.</text>
</comment>